<comment type="caution">
    <text evidence="1">The sequence shown here is derived from an EMBL/GenBank/DDBJ whole genome shotgun (WGS) entry which is preliminary data.</text>
</comment>
<evidence type="ECO:0000313" key="1">
    <source>
        <dbReference type="EMBL" id="PUU80291.1"/>
    </source>
</evidence>
<protein>
    <submittedName>
        <fullName evidence="1">Uncharacterized protein</fullName>
    </submittedName>
</protein>
<gene>
    <name evidence="1" type="ORF">B9Z19DRAFT_1107119</name>
</gene>
<keyword evidence="2" id="KW-1185">Reference proteome</keyword>
<reference evidence="1 2" key="1">
    <citation type="submission" date="2017-04" db="EMBL/GenBank/DDBJ databases">
        <title>Draft genome sequence of Tuber borchii Vittad., a whitish edible truffle.</title>
        <authorList>
            <consortium name="DOE Joint Genome Institute"/>
            <person name="Murat C."/>
            <person name="Kuo A."/>
            <person name="Barry K.W."/>
            <person name="Clum A."/>
            <person name="Dockter R.B."/>
            <person name="Fauchery L."/>
            <person name="Iotti M."/>
            <person name="Kohler A."/>
            <person name="Labutti K."/>
            <person name="Lindquist E.A."/>
            <person name="Lipzen A."/>
            <person name="Ohm R.A."/>
            <person name="Wang M."/>
            <person name="Grigoriev I.V."/>
            <person name="Zambonelli A."/>
            <person name="Martin F.M."/>
        </authorList>
    </citation>
    <scope>NUCLEOTIDE SEQUENCE [LARGE SCALE GENOMIC DNA]</scope>
    <source>
        <strain evidence="1 2">Tbo3840</strain>
    </source>
</reference>
<sequence length="200" mass="21744">MGDKWVEWGLGTLSFRTPIDLVDPDTGDNQKSDPPARWQYFRPSDRSVMETGPDGLGSGVLYDASRRIWLPPQPPCNTSMDGGARPRLPLSEAADKMGKLSSEWKVLSQPGPQALHIAPCIHSIRSLGLQNRCRQNYAIKHQTCRPPPSIIFPGSGILPLKATSSPFRAHRPAQGGPSSAGCASLRYAVGNTQRPPAAFY</sequence>
<dbReference type="AlphaFoldDB" id="A0A2T6ZXT3"/>
<evidence type="ECO:0000313" key="2">
    <source>
        <dbReference type="Proteomes" id="UP000244722"/>
    </source>
</evidence>
<accession>A0A2T6ZXT3</accession>
<dbReference type="EMBL" id="NESQ01000068">
    <property type="protein sequence ID" value="PUU80291.1"/>
    <property type="molecule type" value="Genomic_DNA"/>
</dbReference>
<dbReference type="Proteomes" id="UP000244722">
    <property type="component" value="Unassembled WGS sequence"/>
</dbReference>
<proteinExistence type="predicted"/>
<organism evidence="1 2">
    <name type="scientific">Tuber borchii</name>
    <name type="common">White truffle</name>
    <dbReference type="NCBI Taxonomy" id="42251"/>
    <lineage>
        <taxon>Eukaryota</taxon>
        <taxon>Fungi</taxon>
        <taxon>Dikarya</taxon>
        <taxon>Ascomycota</taxon>
        <taxon>Pezizomycotina</taxon>
        <taxon>Pezizomycetes</taxon>
        <taxon>Pezizales</taxon>
        <taxon>Tuberaceae</taxon>
        <taxon>Tuber</taxon>
    </lineage>
</organism>
<name>A0A2T6ZXT3_TUBBO</name>